<dbReference type="Pfam" id="PF13193">
    <property type="entry name" value="AMP-binding_C"/>
    <property type="match status" value="3"/>
</dbReference>
<evidence type="ECO:0000256" key="5">
    <source>
        <dbReference type="ARBA" id="ARBA00023194"/>
    </source>
</evidence>
<dbReference type="PANTHER" id="PTHR45527:SF1">
    <property type="entry name" value="FATTY ACID SYNTHASE"/>
    <property type="match status" value="1"/>
</dbReference>
<dbReference type="Proteomes" id="UP001235712">
    <property type="component" value="Unassembled WGS sequence"/>
</dbReference>
<accession>A0ABT9P4T9</accession>
<dbReference type="InterPro" id="IPR010060">
    <property type="entry name" value="NRPS_synth"/>
</dbReference>
<reference evidence="8 9" key="1">
    <citation type="submission" date="2023-07" db="EMBL/GenBank/DDBJ databases">
        <title>Sequencing the genomes of 1000 actinobacteria strains.</title>
        <authorList>
            <person name="Klenk H.-P."/>
        </authorList>
    </citation>
    <scope>NUCLEOTIDE SEQUENCE [LARGE SCALE GENOMIC DNA]</scope>
    <source>
        <strain evidence="8 9">DSM 44388</strain>
    </source>
</reference>
<dbReference type="RefSeq" id="WP_307244114.1">
    <property type="nucleotide sequence ID" value="NZ_JAUSQZ010000001.1"/>
</dbReference>
<dbReference type="InterPro" id="IPR025110">
    <property type="entry name" value="AMP-bd_C"/>
</dbReference>
<dbReference type="InterPro" id="IPR042099">
    <property type="entry name" value="ANL_N_sf"/>
</dbReference>
<dbReference type="Gene3D" id="3.30.559.30">
    <property type="entry name" value="Nonribosomal peptide synthetase, condensation domain"/>
    <property type="match status" value="4"/>
</dbReference>
<evidence type="ECO:0000256" key="1">
    <source>
        <dbReference type="ARBA" id="ARBA00001957"/>
    </source>
</evidence>
<dbReference type="EMBL" id="JAUSQZ010000001">
    <property type="protein sequence ID" value="MDP9827713.1"/>
    <property type="molecule type" value="Genomic_DNA"/>
</dbReference>
<feature type="region of interest" description="Disordered" evidence="6">
    <location>
        <begin position="921"/>
        <end position="943"/>
    </location>
</feature>
<keyword evidence="9" id="KW-1185">Reference proteome</keyword>
<dbReference type="PROSITE" id="PS00455">
    <property type="entry name" value="AMP_BINDING"/>
    <property type="match status" value="3"/>
</dbReference>
<keyword evidence="2" id="KW-0596">Phosphopantetheine</keyword>
<dbReference type="Pfam" id="PF00550">
    <property type="entry name" value="PP-binding"/>
    <property type="match status" value="3"/>
</dbReference>
<dbReference type="InterPro" id="IPR000873">
    <property type="entry name" value="AMP-dep_synth/lig_dom"/>
</dbReference>
<organism evidence="8 9">
    <name type="scientific">Kineosporia succinea</name>
    <dbReference type="NCBI Taxonomy" id="84632"/>
    <lineage>
        <taxon>Bacteria</taxon>
        <taxon>Bacillati</taxon>
        <taxon>Actinomycetota</taxon>
        <taxon>Actinomycetes</taxon>
        <taxon>Kineosporiales</taxon>
        <taxon>Kineosporiaceae</taxon>
        <taxon>Kineosporia</taxon>
    </lineage>
</organism>
<name>A0ABT9P4T9_9ACTN</name>
<dbReference type="Gene3D" id="2.30.38.10">
    <property type="entry name" value="Luciferase, Domain 3"/>
    <property type="match status" value="2"/>
</dbReference>
<dbReference type="CDD" id="cd05930">
    <property type="entry name" value="A_NRPS"/>
    <property type="match status" value="3"/>
</dbReference>
<dbReference type="CDD" id="cd19543">
    <property type="entry name" value="DCL_NRPS"/>
    <property type="match status" value="1"/>
</dbReference>
<dbReference type="NCBIfam" id="TIGR01720">
    <property type="entry name" value="NRPS-para261"/>
    <property type="match status" value="1"/>
</dbReference>
<keyword evidence="4" id="KW-0677">Repeat</keyword>
<evidence type="ECO:0000313" key="8">
    <source>
        <dbReference type="EMBL" id="MDP9827713.1"/>
    </source>
</evidence>
<dbReference type="Gene3D" id="1.10.1200.10">
    <property type="entry name" value="ACP-like"/>
    <property type="match status" value="3"/>
</dbReference>
<dbReference type="PROSITE" id="PS00012">
    <property type="entry name" value="PHOSPHOPANTETHEINE"/>
    <property type="match status" value="3"/>
</dbReference>
<comment type="cofactor">
    <cofactor evidence="1">
        <name>pantetheine 4'-phosphate</name>
        <dbReference type="ChEBI" id="CHEBI:47942"/>
    </cofactor>
</comment>
<dbReference type="InterPro" id="IPR023213">
    <property type="entry name" value="CAT-like_dom_sf"/>
</dbReference>
<dbReference type="InterPro" id="IPR006162">
    <property type="entry name" value="Ppantetheine_attach_site"/>
</dbReference>
<sequence>MSSRIQDILPLTPLQEGILFHVHENRGHTDVPDVYTGQLHVDLHGPIDSDRWRAAAQELLDRHPNLRVAFRQRKTGESVALVGADVTMPWQEIDLGHLTAQGHGEGTLEQELAAQTRTDRLRGFDPAAAPLMRVTLYRLGPERHRLVLTHHHLLLDGWSMPVLLDELLTLADPQSAPLPAPPDHRLYLNWLRGRDTDAAHAAWREVLGGLEQGTRVAPDRRPGTQLPQYLVEELTPDDTRRLAAFARDERVTLNTAVQGAWGLVLSALTGSDDVVFGATVSGRPPELPGVHTMVGLFVNTVPVRVRIDPAATPGELLRRLQDSQSAVLDHHHLGLAAIQRAAGVGDLFDTITVFENYPLGDTLPRCVDDVEIAGVAIHDASHYPLSLTTRPGERLRLELEFAPDQIDADTARAVLARLAGVLRQLSRGTISAAGRLDLLLEGERAELLGSFAHQGTPVDVPASVLDVLHEQARRTPDAIALVTEQQRWTYAELETWSSRVAAGLRATHDLDGQIVALSLPRAWVLPALLAVMKTGAAALPVDPSAPSARTYGILSDATPGVVLRSVEQLENAWFAADCALPPIAPEQAAYVIYTSGSTGLPKGVITSHGALANLLASHRRHLMSHHPGRLRLGHVQSFSFDASWDLVLWMLAGHQLHVIGESVYKDPEALITYIDQHGVNGLDVTPTYLGELIPAGLLECRLKMLTVGGEAVDPELWRRICAEPGLRVHDLYGPTETTVDAYGWAGDASGGRSRQTVDGVRTYVLDGALRPVPAGVTGELYVAGTGLALGYLNRAGLTAVSFVADPFATGEHAGERMYRTGDLARWGTGGVLEILGRGDRQVKVNGIRVELGEIEAALHELRMVSQAAVVVRERGLVAYVTTHRQARPDEIRAALTGRLPRPLIPSTVVVLDRLPRTVNGKLDEKALPAGGDHPRPSAKPRTERQSALAAVFAEVLGLPEVGIHDDFFALGGHSLLVMRLAGRLRGLLGLKVGVRDVFDAPTVEQLARRLPEEPADERPRLSAHRPRPERVPLSSAQRRLWFQYLLEGPSATYNIPMTWRLIGALDVPALEAAVGDLVRRHESLRTLVVDEQQVVVDAVPSFEVVEASGPDRHPRLGERLNQASRHGFRLDEEIPLRATLFRVAPDEHVLLLLAHHIAADDASDGPLLKDLSTAYAARSLGEAPAFAPLPVQYADFTLWQRDLLGPEGAPTGLATKQEQWWRDRLDGLPGELNLPFDRRRPERASFAGGTESFRVQAPLAESLRAVAARHDVSMFMLLQSAVAVLLSKLGAGDDIPLGSPIAGRTDAALDDLVGFFLNTLVLRTDTSGDPAFGDLLGRVRDADLAAFDRQDLPFDRLVEVLNPERSLGRHPLFQVMVVYLPAGERPLDLPGLSCLPVRVDWATSKFDLSFDVTDRGRSGLDGSIEYSADLFDAATAASFGARLVHLLQQIADEPQAHLSTYDVLLPGERERVTGEWAAGGPVSLDTMGLTVVDLVERQARLTPHATALVTAERSWTFAELEAWTNRAARVLLWAGPLRGRLVALNLDRAWMLPAIVAVLKTGAAYLPVDTRQAPERVQAVLDDARPALTLDSPLLLEGDESDAPLSDPDRGGRLVPDMPAYVIHTSGSTGRPKGVVVPHAGLVNLATSHRARLMGDATRPRRVAHVASFVFDGSWEPVLWMLFGHELHVVPEDVYRDSSAVVAHLTDASVDVLDVTPTYLRELIPAGLLEAGLSVLLVGGEAVDPAVWQTVCAVPGLVVHDLYGPTEASVDAYGWHGDTSGGRAAYRLDGVRTYVLDAALRPVPTGVTGELYVAGAGLAHGYLNRPGLTAGRFVADPFQTGQRMYRTGDRARWDADGVLQFAGRVDGQVKIRGYRVELGEIETVLRARPEISQAAVVLRGPTLAAYLVPQGDPVDPIDPATLKAHLGGVLPGYMVPAAFVTLDALPRTVNGKLDERALPAIDVTEHTAAPRNPREEVLAGLFADVLEVERVGVHDDFFTLGGHSLLVMRLANRIRAVLGLQVGVPEVFRHRTVAELAPVVFASGATVRPALVPARRPARTPLSPAQQRLWFQYRFEGPNSTYDVPFAWRLRGHLDLDALRQAVADLVRRHESLRTRLTPGRGDEVGGDEVYQFVLDPQAVRVPFAVVDDALAQAGYGFRLDADLPVRVYVSGGAHEWTLLILVHHVAADEWSQEPLVRDLGTAYAARLRGAEPDFAPLPVQYADYTLWQRDLLGLDHETRNLADEQLAWWKQALDGAPDELTLPGARPRPQTRTGSGGVVELAVPDEIAARLRDLARSHGVSMFMLVQSAVASLLTRLGAGPDLPLGAPVAGRTDDALTDLVGFFVNTLVLRTDTSGDPAFTELLARVRDADLAAFDRQDVPFERVVDAVGPERSPSRHPLFQVMVSYLAAGSEMPALEGLSVSEAEIPADSAKFDLSFDVSEKPSGLGIALEYSTDLYDRAGARQLVERLLGLLAQVAREPSTRLSRLDVLLPGEAATLLHVWGDAGPGGSGPASVVDVFADQAARTPGATALEAGGRTWTFAQLDSWTAALAGGLAARGVRPGDVVALGLPRDLIVPALLGVLRAGAAYLPLDLDQAPERVDLVLRDAAPRILLTTGPIRPVGVETLRLDEPLLGEPLTVRPHEDQPAYVIYTSGSTGRPKGVVVPHRGLVNLFRSHRSRLMGDPPEPHRVGHVASFVFDASLDPLLWMLAGHTLHVLDDYRDPDEVVATVRRERLDVLEMTPTHLRQLIGAGLLEAGLKVLLVGGEAVDGETWRRACAVPGLAVHDLYGPTEASVDAYTWVGDPDGGRSARRVAGVRAYVLDGFLTTVPAGVTGELYLAGAGLAHGYLNRPGLTAASFVADPFRPGTRMYRTGDLARWSPDGVLEFAGRTDGQVKLRGFRIELGEIEAALLSVPGVAEAAVVVREDAPGVRRLAAYLAGDPSSSPRDRLAGSLPAYMVPAVFTTLDALPRTVSGKLDVAALPVPVLDDLVGDRAPADSTQEILAALFADVLGLDRVGVDDDFFTLGGDSIVSIQLVSRARAAGLTITPRDVFRHKTVAGLARVAVTATAAEPEPESAGRGLVPFTPIQRALIEGGGPFGQYHQSMTVVTPAQATAERLTAVLQALLDRHDLLRARLTDDGLLVPEPGAVRARLGERDLDPAAGVMVVATWAGRRLTLKAHHLVIDGVSWRILLDDLRAAWNGVVLPAVPVSFRTWSHRLAERAEHPETLAQLAFWQQPATPGPETDRRGQVRELTLELPPGRTRALLTTVPAAFHAGVDDVLLTALTVALRAVLPDEPAVIGVEGHGRGDDVDLSRTVGWFTSEYPLTLDPGPVDTRDVLAGGPAAGKVLKAVKEQLRSVPDGGLGFGLLRYLNPATGGLLSGVRPFIGFNYLGRMSLSEQAHDDWAVLEWGGGADEAMPVAYPLELNVSTEDRPDGPWLHASWSWPAGRLPEETVKTLARTWFDALAGLEQHAAAPDAGGHTPSDLDLVELTQDDIDELEAEFE</sequence>
<gene>
    <name evidence="8" type="ORF">J2S57_003462</name>
</gene>
<evidence type="ECO:0000256" key="6">
    <source>
        <dbReference type="SAM" id="MobiDB-lite"/>
    </source>
</evidence>
<dbReference type="Gene3D" id="3.30.300.30">
    <property type="match status" value="3"/>
</dbReference>
<keyword evidence="5" id="KW-0045">Antibiotic biosynthesis</keyword>
<evidence type="ECO:0000256" key="3">
    <source>
        <dbReference type="ARBA" id="ARBA00022553"/>
    </source>
</evidence>
<dbReference type="InterPro" id="IPR020806">
    <property type="entry name" value="PKS_PP-bd"/>
</dbReference>
<evidence type="ECO:0000256" key="4">
    <source>
        <dbReference type="ARBA" id="ARBA00022737"/>
    </source>
</evidence>
<dbReference type="InterPro" id="IPR020845">
    <property type="entry name" value="AMP-binding_CS"/>
</dbReference>
<dbReference type="PROSITE" id="PS50075">
    <property type="entry name" value="CARRIER"/>
    <property type="match status" value="3"/>
</dbReference>
<feature type="domain" description="Carrier" evidence="7">
    <location>
        <begin position="939"/>
        <end position="1014"/>
    </location>
</feature>
<dbReference type="SUPFAM" id="SSF47336">
    <property type="entry name" value="ACP-like"/>
    <property type="match status" value="3"/>
</dbReference>
<dbReference type="InterPro" id="IPR001242">
    <property type="entry name" value="Condensation_dom"/>
</dbReference>
<feature type="domain" description="Carrier" evidence="7">
    <location>
        <begin position="2997"/>
        <end position="3071"/>
    </location>
</feature>
<evidence type="ECO:0000313" key="9">
    <source>
        <dbReference type="Proteomes" id="UP001235712"/>
    </source>
</evidence>
<dbReference type="CDD" id="cd19540">
    <property type="entry name" value="LCL_NRPS-like"/>
    <property type="match status" value="2"/>
</dbReference>
<dbReference type="Gene3D" id="3.40.50.12780">
    <property type="entry name" value="N-terminal domain of ligase-like"/>
    <property type="match status" value="1"/>
</dbReference>
<protein>
    <submittedName>
        <fullName evidence="8">Amino acid adenylation domain-containing protein/non-ribosomal peptide synthase protein (TIGR01720 family)</fullName>
    </submittedName>
</protein>
<keyword evidence="3" id="KW-0597">Phosphoprotein</keyword>
<dbReference type="Gene3D" id="3.30.559.10">
    <property type="entry name" value="Chloramphenicol acetyltransferase-like domain"/>
    <property type="match status" value="4"/>
</dbReference>
<dbReference type="InterPro" id="IPR045851">
    <property type="entry name" value="AMP-bd_C_sf"/>
</dbReference>
<dbReference type="SUPFAM" id="SSF52777">
    <property type="entry name" value="CoA-dependent acyltransferases"/>
    <property type="match status" value="8"/>
</dbReference>
<dbReference type="Pfam" id="PF00668">
    <property type="entry name" value="Condensation"/>
    <property type="match status" value="4"/>
</dbReference>
<dbReference type="SMART" id="SM00823">
    <property type="entry name" value="PKS_PP"/>
    <property type="match status" value="3"/>
</dbReference>
<comment type="caution">
    <text evidence="8">The sequence shown here is derived from an EMBL/GenBank/DDBJ whole genome shotgun (WGS) entry which is preliminary data.</text>
</comment>
<dbReference type="InterPro" id="IPR010071">
    <property type="entry name" value="AA_adenyl_dom"/>
</dbReference>
<dbReference type="Pfam" id="PF00501">
    <property type="entry name" value="AMP-binding"/>
    <property type="match status" value="3"/>
</dbReference>
<dbReference type="Gene3D" id="3.40.50.980">
    <property type="match status" value="4"/>
</dbReference>
<dbReference type="InterPro" id="IPR009081">
    <property type="entry name" value="PP-bd_ACP"/>
</dbReference>
<evidence type="ECO:0000259" key="7">
    <source>
        <dbReference type="PROSITE" id="PS50075"/>
    </source>
</evidence>
<dbReference type="SUPFAM" id="SSF56801">
    <property type="entry name" value="Acetyl-CoA synthetase-like"/>
    <property type="match status" value="3"/>
</dbReference>
<proteinExistence type="predicted"/>
<dbReference type="NCBIfam" id="NF003417">
    <property type="entry name" value="PRK04813.1"/>
    <property type="match status" value="3"/>
</dbReference>
<feature type="domain" description="Carrier" evidence="7">
    <location>
        <begin position="1969"/>
        <end position="2044"/>
    </location>
</feature>
<feature type="region of interest" description="Disordered" evidence="6">
    <location>
        <begin position="1008"/>
        <end position="1029"/>
    </location>
</feature>
<dbReference type="InterPro" id="IPR036736">
    <property type="entry name" value="ACP-like_sf"/>
</dbReference>
<dbReference type="PANTHER" id="PTHR45527">
    <property type="entry name" value="NONRIBOSOMAL PEPTIDE SYNTHETASE"/>
    <property type="match status" value="1"/>
</dbReference>
<dbReference type="NCBIfam" id="TIGR01733">
    <property type="entry name" value="AA-adenyl-dom"/>
    <property type="match status" value="2"/>
</dbReference>
<evidence type="ECO:0000256" key="2">
    <source>
        <dbReference type="ARBA" id="ARBA00022450"/>
    </source>
</evidence>